<evidence type="ECO:0000256" key="1">
    <source>
        <dbReference type="SAM" id="MobiDB-lite"/>
    </source>
</evidence>
<sequence>MQKDRKRAYQSYERKEYRGDAGWKERDNYRQDPNKAGMHKRSVGERESCNLSGHFRKDCNNPPSCYCCKKSHHRAPACPEKKGLRLCGFGIPGQGYHSMHIPTDREKKKNEEIPKWSIKKLSTENQYMITFPNQSIREQLTRFKGFDFIASIVKANVVATEMSSEADGNLEVVWVRAFNLPPNAKSAEVVMELAYLVGDPEEVDTASLKRLGPVRIKLACRSAKEIKGETQIFFNRESYRIRWEVESLAKSNQKESTSKFDRQRER</sequence>
<dbReference type="Gramene" id="PVH35107">
    <property type="protein sequence ID" value="PVH35107"/>
    <property type="gene ID" value="PAHAL_7G106400"/>
</dbReference>
<feature type="compositionally biased region" description="Basic and acidic residues" evidence="1">
    <location>
        <begin position="12"/>
        <end position="33"/>
    </location>
</feature>
<feature type="region of interest" description="Disordered" evidence="1">
    <location>
        <begin position="1"/>
        <end position="44"/>
    </location>
</feature>
<reference evidence="2" key="1">
    <citation type="submission" date="2018-04" db="EMBL/GenBank/DDBJ databases">
        <title>WGS assembly of Panicum hallii.</title>
        <authorList>
            <person name="Lovell J."/>
            <person name="Jenkins J."/>
            <person name="Lowry D."/>
            <person name="Mamidi S."/>
            <person name="Sreedasyam A."/>
            <person name="Weng X."/>
            <person name="Barry K."/>
            <person name="Bonette J."/>
            <person name="Campitelli B."/>
            <person name="Daum C."/>
            <person name="Gordon S."/>
            <person name="Gould B."/>
            <person name="Lipzen A."/>
            <person name="Macqueen A."/>
            <person name="Palacio-Mejia J."/>
            <person name="Plott C."/>
            <person name="Shakirov E."/>
            <person name="Shu S."/>
            <person name="Yoshinaga Y."/>
            <person name="Zane M."/>
            <person name="Rokhsar D."/>
            <person name="Grimwood J."/>
            <person name="Schmutz J."/>
            <person name="Juenger T."/>
        </authorList>
    </citation>
    <scope>NUCLEOTIDE SEQUENCE [LARGE SCALE GENOMIC DNA]</scope>
    <source>
        <strain evidence="2">FIL2</strain>
    </source>
</reference>
<evidence type="ECO:0000313" key="2">
    <source>
        <dbReference type="EMBL" id="PVH35107.1"/>
    </source>
</evidence>
<gene>
    <name evidence="2" type="ORF">PAHAL_7G106400</name>
</gene>
<dbReference type="AlphaFoldDB" id="A0A2T8IBR1"/>
<dbReference type="EMBL" id="CM008052">
    <property type="protein sequence ID" value="PVH35107.1"/>
    <property type="molecule type" value="Genomic_DNA"/>
</dbReference>
<dbReference type="PANTHER" id="PTHR33170">
    <property type="entry name" value="DUF4283 DOMAIN-CONTAINING PROTEIN-RELATED"/>
    <property type="match status" value="1"/>
</dbReference>
<name>A0A2T8IBR1_9POAL</name>
<protein>
    <submittedName>
        <fullName evidence="2">Uncharacterized protein</fullName>
    </submittedName>
</protein>
<dbReference type="PANTHER" id="PTHR33170:SF51">
    <property type="entry name" value="CCHC-TYPE DOMAIN-CONTAINING PROTEIN"/>
    <property type="match status" value="1"/>
</dbReference>
<proteinExistence type="predicted"/>
<dbReference type="Gene3D" id="4.10.60.10">
    <property type="entry name" value="Zinc finger, CCHC-type"/>
    <property type="match status" value="1"/>
</dbReference>
<organism evidence="2">
    <name type="scientific">Panicum hallii</name>
    <dbReference type="NCBI Taxonomy" id="206008"/>
    <lineage>
        <taxon>Eukaryota</taxon>
        <taxon>Viridiplantae</taxon>
        <taxon>Streptophyta</taxon>
        <taxon>Embryophyta</taxon>
        <taxon>Tracheophyta</taxon>
        <taxon>Spermatophyta</taxon>
        <taxon>Magnoliopsida</taxon>
        <taxon>Liliopsida</taxon>
        <taxon>Poales</taxon>
        <taxon>Poaceae</taxon>
        <taxon>PACMAD clade</taxon>
        <taxon>Panicoideae</taxon>
        <taxon>Panicodae</taxon>
        <taxon>Paniceae</taxon>
        <taxon>Panicinae</taxon>
        <taxon>Panicum</taxon>
        <taxon>Panicum sect. Panicum</taxon>
    </lineage>
</organism>
<dbReference type="Proteomes" id="UP000243499">
    <property type="component" value="Chromosome 7"/>
</dbReference>
<accession>A0A2T8IBR1</accession>